<feature type="compositionally biased region" description="Polar residues" evidence="1">
    <location>
        <begin position="75"/>
        <end position="92"/>
    </location>
</feature>
<dbReference type="Pfam" id="PF07956">
    <property type="entry name" value="DUF1690"/>
    <property type="match status" value="1"/>
</dbReference>
<keyword evidence="3" id="KW-1185">Reference proteome</keyword>
<evidence type="ECO:0000313" key="2">
    <source>
        <dbReference type="EMBL" id="KAK0387770.1"/>
    </source>
</evidence>
<proteinExistence type="predicted"/>
<protein>
    <recommendedName>
        <fullName evidence="4">MICOS complex subunit mic19</fullName>
    </recommendedName>
</protein>
<organism evidence="2 3">
    <name type="scientific">Sarocladium strictum</name>
    <name type="common">Black bundle disease fungus</name>
    <name type="synonym">Acremonium strictum</name>
    <dbReference type="NCBI Taxonomy" id="5046"/>
    <lineage>
        <taxon>Eukaryota</taxon>
        <taxon>Fungi</taxon>
        <taxon>Dikarya</taxon>
        <taxon>Ascomycota</taxon>
        <taxon>Pezizomycotina</taxon>
        <taxon>Sordariomycetes</taxon>
        <taxon>Hypocreomycetidae</taxon>
        <taxon>Hypocreales</taxon>
        <taxon>Sarocladiaceae</taxon>
        <taxon>Sarocladium</taxon>
    </lineage>
</organism>
<dbReference type="Proteomes" id="UP001175261">
    <property type="component" value="Unassembled WGS sequence"/>
</dbReference>
<dbReference type="AlphaFoldDB" id="A0AA39L8E7"/>
<feature type="region of interest" description="Disordered" evidence="1">
    <location>
        <begin position="63"/>
        <end position="93"/>
    </location>
</feature>
<sequence length="159" mass="17598">MGASESKPASAHIWKTPGPSGVSQDLVESLQSNHETDASRAKAIELEVQARVAQELKKLHAQSSQALNQAHEAIASSTTPEPTGPSHQSISKEVNALRQKLEERKKIRELPAEVESARNGVVQCLRDNDRRPLDCWEQVEKFKAEVKKLEKGWVDKVTS</sequence>
<evidence type="ECO:0000313" key="3">
    <source>
        <dbReference type="Proteomes" id="UP001175261"/>
    </source>
</evidence>
<feature type="region of interest" description="Disordered" evidence="1">
    <location>
        <begin position="1"/>
        <end position="38"/>
    </location>
</feature>
<gene>
    <name evidence="2" type="ORF">NLU13_4015</name>
</gene>
<name>A0AA39L8E7_SARSR</name>
<comment type="caution">
    <text evidence="2">The sequence shown here is derived from an EMBL/GenBank/DDBJ whole genome shotgun (WGS) entry which is preliminary data.</text>
</comment>
<reference evidence="2" key="1">
    <citation type="submission" date="2022-10" db="EMBL/GenBank/DDBJ databases">
        <title>Determination and structural analysis of whole genome sequence of Sarocladium strictum F4-1.</title>
        <authorList>
            <person name="Hu L."/>
            <person name="Jiang Y."/>
        </authorList>
    </citation>
    <scope>NUCLEOTIDE SEQUENCE</scope>
    <source>
        <strain evidence="2">F4-1</strain>
    </source>
</reference>
<accession>A0AA39L8E7</accession>
<dbReference type="InterPro" id="IPR012471">
    <property type="entry name" value="DUF1690"/>
</dbReference>
<dbReference type="EMBL" id="JAPDFR010000003">
    <property type="protein sequence ID" value="KAK0387770.1"/>
    <property type="molecule type" value="Genomic_DNA"/>
</dbReference>
<evidence type="ECO:0000256" key="1">
    <source>
        <dbReference type="SAM" id="MobiDB-lite"/>
    </source>
</evidence>
<evidence type="ECO:0008006" key="4">
    <source>
        <dbReference type="Google" id="ProtNLM"/>
    </source>
</evidence>